<keyword evidence="1" id="KW-1133">Transmembrane helix</keyword>
<keyword evidence="1" id="KW-0812">Transmembrane</keyword>
<dbReference type="EMBL" id="JAPVEA010000006">
    <property type="protein sequence ID" value="KAJ5449530.1"/>
    <property type="molecule type" value="Genomic_DNA"/>
</dbReference>
<keyword evidence="3" id="KW-1185">Reference proteome</keyword>
<evidence type="ECO:0000313" key="2">
    <source>
        <dbReference type="EMBL" id="KAJ5449530.1"/>
    </source>
</evidence>
<reference evidence="2" key="2">
    <citation type="journal article" date="2023" name="IMA Fungus">
        <title>Comparative genomic study of the Penicillium genus elucidates a diverse pangenome and 15 lateral gene transfer events.</title>
        <authorList>
            <person name="Petersen C."/>
            <person name="Sorensen T."/>
            <person name="Nielsen M.R."/>
            <person name="Sondergaard T.E."/>
            <person name="Sorensen J.L."/>
            <person name="Fitzpatrick D.A."/>
            <person name="Frisvad J.C."/>
            <person name="Nielsen K.L."/>
        </authorList>
    </citation>
    <scope>NUCLEOTIDE SEQUENCE</scope>
    <source>
        <strain evidence="2">IBT 16125</strain>
    </source>
</reference>
<protein>
    <recommendedName>
        <fullName evidence="4">Oleate hydratase</fullName>
    </recommendedName>
</protein>
<gene>
    <name evidence="2" type="ORF">N7458_005979</name>
</gene>
<name>A0AAD6G2F2_9EURO</name>
<dbReference type="AlphaFoldDB" id="A0AAD6G2F2"/>
<dbReference type="Pfam" id="PF06100">
    <property type="entry name" value="MCRA"/>
    <property type="match status" value="1"/>
</dbReference>
<reference evidence="2" key="1">
    <citation type="submission" date="2022-12" db="EMBL/GenBank/DDBJ databases">
        <authorList>
            <person name="Petersen C."/>
        </authorList>
    </citation>
    <scope>NUCLEOTIDE SEQUENCE</scope>
    <source>
        <strain evidence="2">IBT 16125</strain>
    </source>
</reference>
<dbReference type="GO" id="GO:0071949">
    <property type="term" value="F:FAD binding"/>
    <property type="evidence" value="ECO:0007669"/>
    <property type="project" value="InterPro"/>
</dbReference>
<accession>A0AAD6G2F2</accession>
<dbReference type="GeneID" id="81599604"/>
<dbReference type="Proteomes" id="UP001213681">
    <property type="component" value="Unassembled WGS sequence"/>
</dbReference>
<evidence type="ECO:0000313" key="3">
    <source>
        <dbReference type="Proteomes" id="UP001213681"/>
    </source>
</evidence>
<evidence type="ECO:0008006" key="4">
    <source>
        <dbReference type="Google" id="ProtNLM"/>
    </source>
</evidence>
<sequence length="532" mass="59510">MARSRDPKDVQAWLIGSGIASMAAAVHLIKQAKVPALQVHILDIHKGCGGAMEEVSGNPSDGYVLHTGAQPYFHEDCVEELLAMVPSPDNPEKSVLDIIKDYELSGRPNNKDKIRALRPGEGEQSAEVDVHRMQIGAKSRMELIAFLLDRERASDSKKINEVFDESFFRTEFWALWSTTFFLQPWHSATEFRRLLAKYLPKMQTRSDVPELERTRFSLYETLIIPITKFLKDQGVDFRFHAMVTDLKSYPSSDPTTISEITLVENGREELITVDPSDIVIVTLGSISTGMQIGSNEEPPPEVSAESGVYDGEWSLWNKLAEQSTKFGNPSNFITRTDETKIETFTVTFRESDFMKYYSRLTKGKPGTGSLLTIVGSPWCLNISIPHQPVFATQPDIVDVIWGYGLRPEKIGTYVKKPMEQCSGAEILVELLSHMKFPVEPLLALATTIPCFVPLGTSMLLTRVLHDRPSVIPHDTTNVAFIGQYVEIPDDTTFSVEYSVRGAQTAVSQLMGRPKEPPKISKNALLEVFHMVV</sequence>
<proteinExistence type="predicted"/>
<dbReference type="InterPro" id="IPR010354">
    <property type="entry name" value="Oleate_hydratase"/>
</dbReference>
<evidence type="ECO:0000256" key="1">
    <source>
        <dbReference type="SAM" id="Phobius"/>
    </source>
</evidence>
<dbReference type="InterPro" id="IPR036188">
    <property type="entry name" value="FAD/NAD-bd_sf"/>
</dbReference>
<dbReference type="GO" id="GO:0050151">
    <property type="term" value="F:oleate hydratase activity"/>
    <property type="evidence" value="ECO:0007669"/>
    <property type="project" value="InterPro"/>
</dbReference>
<dbReference type="Gene3D" id="3.50.50.60">
    <property type="entry name" value="FAD/NAD(P)-binding domain"/>
    <property type="match status" value="3"/>
</dbReference>
<comment type="caution">
    <text evidence="2">The sequence shown here is derived from an EMBL/GenBank/DDBJ whole genome shotgun (WGS) entry which is preliminary data.</text>
</comment>
<keyword evidence="1" id="KW-0472">Membrane</keyword>
<dbReference type="PANTHER" id="PTHR37417:SF4">
    <property type="entry name" value="67 KDA MYOSIN-CROSS-REACTIVE ANTIGEN FAMILY PROTEIN (AFU_ORTHOLOGUE AFUA_3G03570)"/>
    <property type="match status" value="1"/>
</dbReference>
<dbReference type="SUPFAM" id="SSF51905">
    <property type="entry name" value="FAD/NAD(P)-binding domain"/>
    <property type="match status" value="1"/>
</dbReference>
<dbReference type="GO" id="GO:0006631">
    <property type="term" value="P:fatty acid metabolic process"/>
    <property type="evidence" value="ECO:0007669"/>
    <property type="project" value="InterPro"/>
</dbReference>
<organism evidence="2 3">
    <name type="scientific">Penicillium daleae</name>
    <dbReference type="NCBI Taxonomy" id="63821"/>
    <lineage>
        <taxon>Eukaryota</taxon>
        <taxon>Fungi</taxon>
        <taxon>Dikarya</taxon>
        <taxon>Ascomycota</taxon>
        <taxon>Pezizomycotina</taxon>
        <taxon>Eurotiomycetes</taxon>
        <taxon>Eurotiomycetidae</taxon>
        <taxon>Eurotiales</taxon>
        <taxon>Aspergillaceae</taxon>
        <taxon>Penicillium</taxon>
    </lineage>
</organism>
<feature type="transmembrane region" description="Helical" evidence="1">
    <location>
        <begin position="12"/>
        <end position="29"/>
    </location>
</feature>
<dbReference type="PANTHER" id="PTHR37417">
    <property type="entry name" value="67 KDA MYOSIN-CROSS-REACTIVE ANTIGEN FAMILY PROTEIN (AFU_ORTHOLOGUE AFUA_5G09970)"/>
    <property type="match status" value="1"/>
</dbReference>
<dbReference type="RefSeq" id="XP_056765065.1">
    <property type="nucleotide sequence ID" value="XM_056909361.1"/>
</dbReference>